<reference evidence="1" key="2">
    <citation type="submission" date="2021-04" db="EMBL/GenBank/DDBJ databases">
        <authorList>
            <person name="Gilroy R."/>
        </authorList>
    </citation>
    <scope>NUCLEOTIDE SEQUENCE</scope>
    <source>
        <strain evidence="1">CHK191-13928</strain>
    </source>
</reference>
<organism evidence="1 2">
    <name type="scientific">Candidatus Anaerostipes excrementavium</name>
    <dbReference type="NCBI Taxonomy" id="2838463"/>
    <lineage>
        <taxon>Bacteria</taxon>
        <taxon>Bacillati</taxon>
        <taxon>Bacillota</taxon>
        <taxon>Clostridia</taxon>
        <taxon>Lachnospirales</taxon>
        <taxon>Lachnospiraceae</taxon>
        <taxon>Anaerostipes</taxon>
    </lineage>
</organism>
<evidence type="ECO:0000313" key="1">
    <source>
        <dbReference type="EMBL" id="HIX68260.1"/>
    </source>
</evidence>
<evidence type="ECO:0000313" key="2">
    <source>
        <dbReference type="Proteomes" id="UP000886721"/>
    </source>
</evidence>
<protein>
    <submittedName>
        <fullName evidence="1">Uncharacterized protein</fullName>
    </submittedName>
</protein>
<dbReference type="Proteomes" id="UP000886721">
    <property type="component" value="Unassembled WGS sequence"/>
</dbReference>
<dbReference type="AlphaFoldDB" id="A0A9D2B9I1"/>
<gene>
    <name evidence="1" type="ORF">H9735_09130</name>
</gene>
<name>A0A9D2B9I1_9FIRM</name>
<dbReference type="EMBL" id="DXEM01000031">
    <property type="protein sequence ID" value="HIX68260.1"/>
    <property type="molecule type" value="Genomic_DNA"/>
</dbReference>
<sequence length="140" mass="16397">MNSLKCSEGGRFMFKDFVYERYLKEPNAISFEEAMKIYEEIIAQAPEENEMFDKAWDEAIEKMTAYADLRAHWKITPKPQRDNDARTVKHDSVISSLNQLAQVMKELKLDASWREELGDQRKRIGDFACYVSLIYGVFAR</sequence>
<comment type="caution">
    <text evidence="1">The sequence shown here is derived from an EMBL/GenBank/DDBJ whole genome shotgun (WGS) entry which is preliminary data.</text>
</comment>
<reference evidence="1" key="1">
    <citation type="journal article" date="2021" name="PeerJ">
        <title>Extensive microbial diversity within the chicken gut microbiome revealed by metagenomics and culture.</title>
        <authorList>
            <person name="Gilroy R."/>
            <person name="Ravi A."/>
            <person name="Getino M."/>
            <person name="Pursley I."/>
            <person name="Horton D.L."/>
            <person name="Alikhan N.F."/>
            <person name="Baker D."/>
            <person name="Gharbi K."/>
            <person name="Hall N."/>
            <person name="Watson M."/>
            <person name="Adriaenssens E.M."/>
            <person name="Foster-Nyarko E."/>
            <person name="Jarju S."/>
            <person name="Secka A."/>
            <person name="Antonio M."/>
            <person name="Oren A."/>
            <person name="Chaudhuri R.R."/>
            <person name="La Ragione R."/>
            <person name="Hildebrand F."/>
            <person name="Pallen M.J."/>
        </authorList>
    </citation>
    <scope>NUCLEOTIDE SEQUENCE</scope>
    <source>
        <strain evidence="1">CHK191-13928</strain>
    </source>
</reference>
<proteinExistence type="predicted"/>
<accession>A0A9D2B9I1</accession>